<keyword evidence="14" id="KW-1185">Reference proteome</keyword>
<feature type="region of interest" description="Disordered" evidence="10">
    <location>
        <begin position="703"/>
        <end position="722"/>
    </location>
</feature>
<dbReference type="InterPro" id="IPR003439">
    <property type="entry name" value="ABC_transporter-like_ATP-bd"/>
</dbReference>
<feature type="region of interest" description="Disordered" evidence="10">
    <location>
        <begin position="1"/>
        <end position="37"/>
    </location>
</feature>
<dbReference type="AlphaFoldDB" id="A0A9P6K1J3"/>
<dbReference type="Pfam" id="PF12698">
    <property type="entry name" value="ABC2_membrane_3"/>
    <property type="match status" value="1"/>
</dbReference>
<dbReference type="InterPro" id="IPR027417">
    <property type="entry name" value="P-loop_NTPase"/>
</dbReference>
<sequence>MFKKTKKGVPAPAGDPHNPHNPHNRLSGNSSSNALVYTHSGDHHTHIPLEHLNDPKFNNSDLHLHEHDPLPPAVDFSNVTPTARFQFRALARRALSYHSRQRSSNICCLVIWPVLLVVLCLVFSLISNSGEGLGKESNIAAFCVNDADPTTSTSFTLGKIPVGPNGSKIVPASWYPTSLWSSRYTDPLPCVRWFGESFPRKAPYENTTVAGAAQPDSFYTPSPVNGWFDLPETKEAWYKKNGNQDYNQGTIAFFNFEGVNQTLYITTTEAQVAQAVGSSPKLTPKFESQVWPPTNASIVYSVNTTAGPDSNAGSGLLGSIPIRFATSLIYRENMTDPNSSSIPVKVFTPQVFTTLKDQATADDVIAEIVKKLAGKDGYMDYKEMPFGTLHFDTVDTASGKLKATMQFGQGPSENQNYLSVPSGLRQMITITQLTNSIVKTKFSGKYSISQGLRALPFEFDNSISNGFILNQLSLRLFPFALCFLMPTFVSILVQEKEDRHRMMMAMNGLKSSSYYIAHYFEFLTMQLILSLFFCLACAAISSQVIMRTNPVIILVILILWAHVQTTLSFLLGSLFSKTRRATLIVYFFVAISCMMGAAADTIFSNGIPTAWFIHPNFAFFNILSEGISHASRINGMVPLVWADFAPGKNLFFCVMILIGESFLALLLTFYIDAVAPSEYGVQKPWHFPISSFFKKNNASADPESHLAAHHNSPSHNDDVLEGGDADVYSERERVQTKYDPATTPLIINNLYHCYRGKVEAALKGMSFGVETNTVLGLLGPNGAGKSTMIHLLTGLYSPTSGTAHVAGANIRTDISTVHARIGVCPQHDILWGDLTVADHLLFYARLRGIPPSLEKQAVEYAVASVSLTMFRDRQVKGLSGGEKRRVSIAIALLGDNRVIFLDEPSTGLDPHVRRVIWDIVNRVKVGRTLVLTTHSMEEADILSDKIAIMTSGRLRCIGTSLHLKELYGSGFRLNVSSKPGRLEEACQSVERQILAGLQYKRIDKFTNATTFEFDFQDQQHQDQDQRQNTSAGHRGYGHQERGQLSTIFGLLSRPGQFPAIEDWGLSQTTLEDVFVKIVTDGDSDLAMPTIVSA</sequence>
<evidence type="ECO:0000259" key="12">
    <source>
        <dbReference type="PROSITE" id="PS50893"/>
    </source>
</evidence>
<dbReference type="GO" id="GO:0016020">
    <property type="term" value="C:membrane"/>
    <property type="evidence" value="ECO:0007669"/>
    <property type="project" value="UniProtKB-SubCell"/>
</dbReference>
<evidence type="ECO:0000256" key="2">
    <source>
        <dbReference type="ARBA" id="ARBA00008869"/>
    </source>
</evidence>
<accession>A0A9P6K1J3</accession>
<proteinExistence type="inferred from homology"/>
<feature type="compositionally biased region" description="Polar residues" evidence="10">
    <location>
        <begin position="24"/>
        <end position="35"/>
    </location>
</feature>
<feature type="region of interest" description="Disordered" evidence="10">
    <location>
        <begin position="1016"/>
        <end position="1038"/>
    </location>
</feature>
<evidence type="ECO:0000256" key="3">
    <source>
        <dbReference type="ARBA" id="ARBA00022448"/>
    </source>
</evidence>
<dbReference type="InterPro" id="IPR026082">
    <property type="entry name" value="ABCA"/>
</dbReference>
<feature type="transmembrane region" description="Helical" evidence="11">
    <location>
        <begin position="551"/>
        <end position="571"/>
    </location>
</feature>
<gene>
    <name evidence="13" type="ORF">EC957_002977</name>
</gene>
<feature type="transmembrane region" description="Helical" evidence="11">
    <location>
        <begin position="649"/>
        <end position="671"/>
    </location>
</feature>
<organism evidence="13 14">
    <name type="scientific">Mortierella hygrophila</name>
    <dbReference type="NCBI Taxonomy" id="979708"/>
    <lineage>
        <taxon>Eukaryota</taxon>
        <taxon>Fungi</taxon>
        <taxon>Fungi incertae sedis</taxon>
        <taxon>Mucoromycota</taxon>
        <taxon>Mortierellomycotina</taxon>
        <taxon>Mortierellomycetes</taxon>
        <taxon>Mortierellales</taxon>
        <taxon>Mortierellaceae</taxon>
        <taxon>Mortierella</taxon>
    </lineage>
</organism>
<dbReference type="InterPro" id="IPR017871">
    <property type="entry name" value="ABC_transporter-like_CS"/>
</dbReference>
<keyword evidence="3" id="KW-0813">Transport</keyword>
<dbReference type="Proteomes" id="UP000723463">
    <property type="component" value="Unassembled WGS sequence"/>
</dbReference>
<feature type="transmembrane region" description="Helical" evidence="11">
    <location>
        <begin position="583"/>
        <end position="603"/>
    </location>
</feature>
<dbReference type="FunFam" id="3.40.50.300:FF:000665">
    <property type="entry name" value="ABC transporter A family member 2"/>
    <property type="match status" value="1"/>
</dbReference>
<keyword evidence="4 11" id="KW-0812">Transmembrane</keyword>
<dbReference type="GO" id="GO:0005319">
    <property type="term" value="F:lipid transporter activity"/>
    <property type="evidence" value="ECO:0007669"/>
    <property type="project" value="TreeGrafter"/>
</dbReference>
<dbReference type="EMBL" id="JAAAXW010000163">
    <property type="protein sequence ID" value="KAF9541541.1"/>
    <property type="molecule type" value="Genomic_DNA"/>
</dbReference>
<evidence type="ECO:0000313" key="14">
    <source>
        <dbReference type="Proteomes" id="UP000723463"/>
    </source>
</evidence>
<evidence type="ECO:0000256" key="4">
    <source>
        <dbReference type="ARBA" id="ARBA00022692"/>
    </source>
</evidence>
<keyword evidence="7" id="KW-0067">ATP-binding</keyword>
<dbReference type="Pfam" id="PF00005">
    <property type="entry name" value="ABC_tran"/>
    <property type="match status" value="1"/>
</dbReference>
<keyword evidence="9 11" id="KW-0472">Membrane</keyword>
<comment type="subcellular location">
    <subcellularLocation>
        <location evidence="1">Membrane</location>
        <topology evidence="1">Multi-pass membrane protein</topology>
    </subcellularLocation>
</comment>
<feature type="transmembrane region" description="Helical" evidence="11">
    <location>
        <begin position="609"/>
        <end position="628"/>
    </location>
</feature>
<evidence type="ECO:0000256" key="10">
    <source>
        <dbReference type="SAM" id="MobiDB-lite"/>
    </source>
</evidence>
<dbReference type="SUPFAM" id="SSF52540">
    <property type="entry name" value="P-loop containing nucleoside triphosphate hydrolases"/>
    <property type="match status" value="1"/>
</dbReference>
<dbReference type="SMART" id="SM00382">
    <property type="entry name" value="AAA"/>
    <property type="match status" value="1"/>
</dbReference>
<dbReference type="GO" id="GO:0140359">
    <property type="term" value="F:ABC-type transporter activity"/>
    <property type="evidence" value="ECO:0007669"/>
    <property type="project" value="InterPro"/>
</dbReference>
<evidence type="ECO:0000256" key="11">
    <source>
        <dbReference type="SAM" id="Phobius"/>
    </source>
</evidence>
<evidence type="ECO:0000256" key="1">
    <source>
        <dbReference type="ARBA" id="ARBA00004141"/>
    </source>
</evidence>
<name>A0A9P6K1J3_9FUNG</name>
<keyword evidence="6" id="KW-0547">Nucleotide-binding</keyword>
<protein>
    <recommendedName>
        <fullName evidence="12">ABC transporter domain-containing protein</fullName>
    </recommendedName>
</protein>
<dbReference type="GO" id="GO:0005524">
    <property type="term" value="F:ATP binding"/>
    <property type="evidence" value="ECO:0007669"/>
    <property type="project" value="UniProtKB-KW"/>
</dbReference>
<dbReference type="PROSITE" id="PS50893">
    <property type="entry name" value="ABC_TRANSPORTER_2"/>
    <property type="match status" value="1"/>
</dbReference>
<keyword evidence="5" id="KW-0677">Repeat</keyword>
<evidence type="ECO:0000256" key="8">
    <source>
        <dbReference type="ARBA" id="ARBA00022989"/>
    </source>
</evidence>
<dbReference type="CDD" id="cd03263">
    <property type="entry name" value="ABC_subfamily_A"/>
    <property type="match status" value="1"/>
</dbReference>
<feature type="transmembrane region" description="Helical" evidence="11">
    <location>
        <begin position="106"/>
        <end position="126"/>
    </location>
</feature>
<dbReference type="InterPro" id="IPR003593">
    <property type="entry name" value="AAA+_ATPase"/>
</dbReference>
<dbReference type="InterPro" id="IPR013525">
    <property type="entry name" value="ABC2_TM"/>
</dbReference>
<feature type="transmembrane region" description="Helical" evidence="11">
    <location>
        <begin position="514"/>
        <end position="545"/>
    </location>
</feature>
<dbReference type="PANTHER" id="PTHR19229">
    <property type="entry name" value="ATP-BINDING CASSETTE TRANSPORTER SUBFAMILY A ABCA"/>
    <property type="match status" value="1"/>
</dbReference>
<dbReference type="Gene3D" id="3.40.50.300">
    <property type="entry name" value="P-loop containing nucleotide triphosphate hydrolases"/>
    <property type="match status" value="1"/>
</dbReference>
<reference evidence="13" key="1">
    <citation type="journal article" date="2020" name="Fungal Divers.">
        <title>Resolving the Mortierellaceae phylogeny through synthesis of multi-gene phylogenetics and phylogenomics.</title>
        <authorList>
            <person name="Vandepol N."/>
            <person name="Liber J."/>
            <person name="Desiro A."/>
            <person name="Na H."/>
            <person name="Kennedy M."/>
            <person name="Barry K."/>
            <person name="Grigoriev I.V."/>
            <person name="Miller A.N."/>
            <person name="O'Donnell K."/>
            <person name="Stajich J.E."/>
            <person name="Bonito G."/>
        </authorList>
    </citation>
    <scope>NUCLEOTIDE SEQUENCE</scope>
    <source>
        <strain evidence="13">NRRL 2591</strain>
    </source>
</reference>
<feature type="transmembrane region" description="Helical" evidence="11">
    <location>
        <begin position="472"/>
        <end position="493"/>
    </location>
</feature>
<dbReference type="PROSITE" id="PS00211">
    <property type="entry name" value="ABC_TRANSPORTER_1"/>
    <property type="match status" value="1"/>
</dbReference>
<evidence type="ECO:0000256" key="9">
    <source>
        <dbReference type="ARBA" id="ARBA00023136"/>
    </source>
</evidence>
<evidence type="ECO:0000256" key="6">
    <source>
        <dbReference type="ARBA" id="ARBA00022741"/>
    </source>
</evidence>
<comment type="similarity">
    <text evidence="2">Belongs to the ABC transporter superfamily. ABCA family.</text>
</comment>
<evidence type="ECO:0000256" key="5">
    <source>
        <dbReference type="ARBA" id="ARBA00022737"/>
    </source>
</evidence>
<evidence type="ECO:0000256" key="7">
    <source>
        <dbReference type="ARBA" id="ARBA00022840"/>
    </source>
</evidence>
<dbReference type="PANTHER" id="PTHR19229:SF36">
    <property type="entry name" value="ATP-BINDING CASSETTE SUB-FAMILY A MEMBER 2"/>
    <property type="match status" value="1"/>
</dbReference>
<dbReference type="GO" id="GO:0016887">
    <property type="term" value="F:ATP hydrolysis activity"/>
    <property type="evidence" value="ECO:0007669"/>
    <property type="project" value="InterPro"/>
</dbReference>
<evidence type="ECO:0000313" key="13">
    <source>
        <dbReference type="EMBL" id="KAF9541541.1"/>
    </source>
</evidence>
<feature type="domain" description="ABC transporter" evidence="12">
    <location>
        <begin position="745"/>
        <end position="976"/>
    </location>
</feature>
<keyword evidence="8 11" id="KW-1133">Transmembrane helix</keyword>
<comment type="caution">
    <text evidence="13">The sequence shown here is derived from an EMBL/GenBank/DDBJ whole genome shotgun (WGS) entry which is preliminary data.</text>
</comment>